<gene>
    <name evidence="3" type="ORF">A3Q56_01767</name>
</gene>
<evidence type="ECO:0000313" key="3">
    <source>
        <dbReference type="EMBL" id="OAF70488.1"/>
    </source>
</evidence>
<feature type="coiled-coil region" evidence="1">
    <location>
        <begin position="917"/>
        <end position="951"/>
    </location>
</feature>
<sequence>MSKYMGSIPLPKRCNNTKNDNNEYKKLLKYANNKKYNDTTNVKRTYIISKECKIKKSANSKNTKNINNDILIKHHVSSQVKKSIEMNQIHSNKNSNAIQINLWDKIVKNSKTDVNLIKKEKKNKNISNETKPVSNQCAINTLSVRFKSQTDKNIKFKSLHNQNNITTSQSSAKSVQCVNEINRAPIEESHLYLQDKSRQYNQRNYIQLKSNSKSYLPMPTAKLKSTCQNDKKVPCPKPNKELKATKIQNSKFGKIEKPNMNSAKSRSKSGNKTFINSKPLKQNTIKPKSKNEDLSVNLPSKLKIMKIQSNLKNQNSKKNILENKNKNKNIDGNCKSLKNLDCSNKDKFKCCNSNLNSTLPFESSFDVSPKKMRILSNTEKFFRQNDLSVKTLQKQISQLKDEKSNLIKNVQQNCSNNQNLIYKKYNDKMQKPSNKYGWNSKPKIRYASVPPQRRLITKVSEENAGEKCDKIDYEIAEKRKLKNIDNLIESLLKVNKSLPYSYNCVYADSNFRPKSCLGEKNLKNNQLHYSLIRNPVCDIVTDSNGVRIESSKIDTEISRNNGYVSDGDTFFSSIYQNQKRNFNYQRHQIGRMNNSLNYEKIYKSKTLDNPKNFTPILKKSPDIQNFKTVNNEDSECKPTPPPRNTNLNISNCFSRKQINDNIKTNKMIIGLVSQIQLSTFNLLENVNSNKNDQNIIDRINHIKVSDHFSKEFNIYNDPLFNHQKKQILLLIQNITKNSKILQYIVDCISMNCKYMEQLIYTLNLRDKEIAALNQINCQKPKNVNVDSIVSKPLLIKQENSNKSYSENKSKKKNNSWIKSSLIKAFNGKKKENLIAEFIQEIHEDEAWSMANINEITQYRGITNSNSISQKSCSSCDKCNNSSSCPIDSTKSNESELFNMRNELNIKHNEIKSLRLELLTFQNSIMEKDEQLDNLRKQISTLKMNGHETNNNQIYKDVYNSNSEFSNFNIL</sequence>
<keyword evidence="4" id="KW-1185">Reference proteome</keyword>
<dbReference type="EMBL" id="LWCA01000143">
    <property type="protein sequence ID" value="OAF70488.1"/>
    <property type="molecule type" value="Genomic_DNA"/>
</dbReference>
<feature type="region of interest" description="Disordered" evidence="2">
    <location>
        <begin position="1"/>
        <end position="20"/>
    </location>
</feature>
<proteinExistence type="predicted"/>
<evidence type="ECO:0000256" key="1">
    <source>
        <dbReference type="SAM" id="Coils"/>
    </source>
</evidence>
<comment type="caution">
    <text evidence="3">The sequence shown here is derived from an EMBL/GenBank/DDBJ whole genome shotgun (WGS) entry which is preliminary data.</text>
</comment>
<name>A0A177B864_9BILA</name>
<feature type="region of interest" description="Disordered" evidence="2">
    <location>
        <begin position="256"/>
        <end position="297"/>
    </location>
</feature>
<accession>A0A177B864</accession>
<protein>
    <submittedName>
        <fullName evidence="3">Uncharacterized protein</fullName>
    </submittedName>
</protein>
<reference evidence="3 4" key="1">
    <citation type="submission" date="2016-04" db="EMBL/GenBank/DDBJ databases">
        <title>The genome of Intoshia linei affirms orthonectids as highly simplified spiralians.</title>
        <authorList>
            <person name="Mikhailov K.V."/>
            <person name="Slusarev G.S."/>
            <person name="Nikitin M.A."/>
            <person name="Logacheva M.D."/>
            <person name="Penin A."/>
            <person name="Aleoshin V."/>
            <person name="Panchin Y.V."/>
        </authorList>
    </citation>
    <scope>NUCLEOTIDE SEQUENCE [LARGE SCALE GENOMIC DNA]</scope>
    <source>
        <strain evidence="3">Intl2013</strain>
        <tissue evidence="3">Whole animal</tissue>
    </source>
</reference>
<evidence type="ECO:0000313" key="4">
    <source>
        <dbReference type="Proteomes" id="UP000078046"/>
    </source>
</evidence>
<evidence type="ECO:0000256" key="2">
    <source>
        <dbReference type="SAM" id="MobiDB-lite"/>
    </source>
</evidence>
<feature type="coiled-coil region" evidence="1">
    <location>
        <begin position="304"/>
        <end position="331"/>
    </location>
</feature>
<keyword evidence="1" id="KW-0175">Coiled coil</keyword>
<dbReference type="AlphaFoldDB" id="A0A177B864"/>
<feature type="compositionally biased region" description="Polar residues" evidence="2">
    <location>
        <begin position="259"/>
        <end position="286"/>
    </location>
</feature>
<organism evidence="3 4">
    <name type="scientific">Intoshia linei</name>
    <dbReference type="NCBI Taxonomy" id="1819745"/>
    <lineage>
        <taxon>Eukaryota</taxon>
        <taxon>Metazoa</taxon>
        <taxon>Spiralia</taxon>
        <taxon>Lophotrochozoa</taxon>
        <taxon>Mesozoa</taxon>
        <taxon>Orthonectida</taxon>
        <taxon>Rhopaluridae</taxon>
        <taxon>Intoshia</taxon>
    </lineage>
</organism>
<dbReference type="Proteomes" id="UP000078046">
    <property type="component" value="Unassembled WGS sequence"/>
</dbReference>